<evidence type="ECO:0000313" key="2">
    <source>
        <dbReference type="Proteomes" id="UP000222542"/>
    </source>
</evidence>
<accession>A0A2G2XWE7</accession>
<dbReference type="Proteomes" id="UP000222542">
    <property type="component" value="Unassembled WGS sequence"/>
</dbReference>
<keyword evidence="2" id="KW-1185">Reference proteome</keyword>
<gene>
    <name evidence="1" type="ORF">T459_34303</name>
</gene>
<evidence type="ECO:0000313" key="1">
    <source>
        <dbReference type="EMBL" id="PHT61827.1"/>
    </source>
</evidence>
<proteinExistence type="predicted"/>
<reference evidence="1 2" key="1">
    <citation type="journal article" date="2014" name="Nat. Genet.">
        <title>Genome sequence of the hot pepper provides insights into the evolution of pungency in Capsicum species.</title>
        <authorList>
            <person name="Kim S."/>
            <person name="Park M."/>
            <person name="Yeom S.I."/>
            <person name="Kim Y.M."/>
            <person name="Lee J.M."/>
            <person name="Lee H.A."/>
            <person name="Seo E."/>
            <person name="Choi J."/>
            <person name="Cheong K."/>
            <person name="Kim K.T."/>
            <person name="Jung K."/>
            <person name="Lee G.W."/>
            <person name="Oh S.K."/>
            <person name="Bae C."/>
            <person name="Kim S.B."/>
            <person name="Lee H.Y."/>
            <person name="Kim S.Y."/>
            <person name="Kim M.S."/>
            <person name="Kang B.C."/>
            <person name="Jo Y.D."/>
            <person name="Yang H.B."/>
            <person name="Jeong H.J."/>
            <person name="Kang W.H."/>
            <person name="Kwon J.K."/>
            <person name="Shin C."/>
            <person name="Lim J.Y."/>
            <person name="Park J.H."/>
            <person name="Huh J.H."/>
            <person name="Kim J.S."/>
            <person name="Kim B.D."/>
            <person name="Cohen O."/>
            <person name="Paran I."/>
            <person name="Suh M.C."/>
            <person name="Lee S.B."/>
            <person name="Kim Y.K."/>
            <person name="Shin Y."/>
            <person name="Noh S.J."/>
            <person name="Park J."/>
            <person name="Seo Y.S."/>
            <person name="Kwon S.Y."/>
            <person name="Kim H.A."/>
            <person name="Park J.M."/>
            <person name="Kim H.J."/>
            <person name="Choi S.B."/>
            <person name="Bosland P.W."/>
            <person name="Reeves G."/>
            <person name="Jo S.H."/>
            <person name="Lee B.W."/>
            <person name="Cho H.T."/>
            <person name="Choi H.S."/>
            <person name="Lee M.S."/>
            <person name="Yu Y."/>
            <person name="Do Choi Y."/>
            <person name="Park B.S."/>
            <person name="van Deynze A."/>
            <person name="Ashrafi H."/>
            <person name="Hill T."/>
            <person name="Kim W.T."/>
            <person name="Pai H.S."/>
            <person name="Ahn H.K."/>
            <person name="Yeam I."/>
            <person name="Giovannoni J.J."/>
            <person name="Rose J.K."/>
            <person name="Sorensen I."/>
            <person name="Lee S.J."/>
            <person name="Kim R.W."/>
            <person name="Choi I.Y."/>
            <person name="Choi B.S."/>
            <person name="Lim J.S."/>
            <person name="Lee Y.H."/>
            <person name="Choi D."/>
        </authorList>
    </citation>
    <scope>NUCLEOTIDE SEQUENCE [LARGE SCALE GENOMIC DNA]</scope>
    <source>
        <strain evidence="2">cv. CM334</strain>
    </source>
</reference>
<dbReference type="AlphaFoldDB" id="A0A2G2XWE7"/>
<protein>
    <submittedName>
        <fullName evidence="1">Uncharacterized protein</fullName>
    </submittedName>
</protein>
<dbReference type="EMBL" id="AYRZ02000112">
    <property type="protein sequence ID" value="PHT61827.1"/>
    <property type="molecule type" value="Genomic_DNA"/>
</dbReference>
<reference evidence="1 2" key="2">
    <citation type="journal article" date="2017" name="Genome Biol.">
        <title>New reference genome sequences of hot pepper reveal the massive evolution of plant disease-resistance genes by retroduplication.</title>
        <authorList>
            <person name="Kim S."/>
            <person name="Park J."/>
            <person name="Yeom S.I."/>
            <person name="Kim Y.M."/>
            <person name="Seo E."/>
            <person name="Kim K.T."/>
            <person name="Kim M.S."/>
            <person name="Lee J.M."/>
            <person name="Cheong K."/>
            <person name="Shin H.S."/>
            <person name="Kim S.B."/>
            <person name="Han K."/>
            <person name="Lee J."/>
            <person name="Park M."/>
            <person name="Lee H.A."/>
            <person name="Lee H.Y."/>
            <person name="Lee Y."/>
            <person name="Oh S."/>
            <person name="Lee J.H."/>
            <person name="Choi E."/>
            <person name="Choi E."/>
            <person name="Lee S.E."/>
            <person name="Jeon J."/>
            <person name="Kim H."/>
            <person name="Choi G."/>
            <person name="Song H."/>
            <person name="Lee J."/>
            <person name="Lee S.C."/>
            <person name="Kwon J.K."/>
            <person name="Lee H.Y."/>
            <person name="Koo N."/>
            <person name="Hong Y."/>
            <person name="Kim R.W."/>
            <person name="Kang W.H."/>
            <person name="Huh J.H."/>
            <person name="Kang B.C."/>
            <person name="Yang T.J."/>
            <person name="Lee Y.H."/>
            <person name="Bennetzen J.L."/>
            <person name="Choi D."/>
        </authorList>
    </citation>
    <scope>NUCLEOTIDE SEQUENCE [LARGE SCALE GENOMIC DNA]</scope>
    <source>
        <strain evidence="2">cv. CM334</strain>
    </source>
</reference>
<dbReference type="STRING" id="4072.A0A2G2XWE7"/>
<dbReference type="Gramene" id="PHT61827">
    <property type="protein sequence ID" value="PHT61827"/>
    <property type="gene ID" value="T459_34303"/>
</dbReference>
<dbReference type="PANTHER" id="PTHR47491">
    <property type="entry name" value="CAP-GLY DOMAIN LINKER"/>
    <property type="match status" value="1"/>
</dbReference>
<dbReference type="PANTHER" id="PTHR47491:SF5">
    <property type="entry name" value="CAP-GLY DOMAIN LINKER"/>
    <property type="match status" value="1"/>
</dbReference>
<sequence>MSGKTTRKRSIFVPSEVHGFLYELVYMSCWHVVLKKGENINQLTNDLQECMKELGVVKAILPKVFQERDFMWEEVKSYSDMNMLLNYEINMLKKKSLVRISATIFFSSMRLSLGSYKKRLFNWEVHVPFVHILSNVQIFNHITLPQNGAWIRAALKSVHQNSTCGAAKNVGTAAKPNGILHEPVRADRPNAFSNNSSSVLSCIQTAVNIPSQSRKIDVPPNMFLG</sequence>
<organism evidence="1 2">
    <name type="scientific">Capsicum annuum</name>
    <name type="common">Capsicum pepper</name>
    <dbReference type="NCBI Taxonomy" id="4072"/>
    <lineage>
        <taxon>Eukaryota</taxon>
        <taxon>Viridiplantae</taxon>
        <taxon>Streptophyta</taxon>
        <taxon>Embryophyta</taxon>
        <taxon>Tracheophyta</taxon>
        <taxon>Spermatophyta</taxon>
        <taxon>Magnoliopsida</taxon>
        <taxon>eudicotyledons</taxon>
        <taxon>Gunneridae</taxon>
        <taxon>Pentapetalae</taxon>
        <taxon>asterids</taxon>
        <taxon>lamiids</taxon>
        <taxon>Solanales</taxon>
        <taxon>Solanaceae</taxon>
        <taxon>Solanoideae</taxon>
        <taxon>Capsiceae</taxon>
        <taxon>Capsicum</taxon>
    </lineage>
</organism>
<name>A0A2G2XWE7_CAPAN</name>
<comment type="caution">
    <text evidence="1">The sequence shown here is derived from an EMBL/GenBank/DDBJ whole genome shotgun (WGS) entry which is preliminary data.</text>
</comment>